<evidence type="ECO:0000256" key="1">
    <source>
        <dbReference type="SAM" id="Coils"/>
    </source>
</evidence>
<evidence type="ECO:0000313" key="3">
    <source>
        <dbReference type="EMBL" id="GEX76533.1"/>
    </source>
</evidence>
<feature type="region of interest" description="Disordered" evidence="2">
    <location>
        <begin position="244"/>
        <end position="268"/>
    </location>
</feature>
<accession>A0A699HAH7</accession>
<protein>
    <submittedName>
        <fullName evidence="3">Synaptobrevin, longin-like domain protein</fullName>
    </submittedName>
</protein>
<dbReference type="AlphaFoldDB" id="A0A699HAH7"/>
<comment type="caution">
    <text evidence="3">The sequence shown here is derived from an EMBL/GenBank/DDBJ whole genome shotgun (WGS) entry which is preliminary data.</text>
</comment>
<name>A0A699HAH7_TANCI</name>
<gene>
    <name evidence="3" type="ORF">Tci_348508</name>
</gene>
<evidence type="ECO:0000256" key="2">
    <source>
        <dbReference type="SAM" id="MobiDB-lite"/>
    </source>
</evidence>
<reference evidence="3" key="1">
    <citation type="journal article" date="2019" name="Sci. Rep.">
        <title>Draft genome of Tanacetum cinerariifolium, the natural source of mosquito coil.</title>
        <authorList>
            <person name="Yamashiro T."/>
            <person name="Shiraishi A."/>
            <person name="Satake H."/>
            <person name="Nakayama K."/>
        </authorList>
    </citation>
    <scope>NUCLEOTIDE SEQUENCE</scope>
</reference>
<organism evidence="3">
    <name type="scientific">Tanacetum cinerariifolium</name>
    <name type="common">Dalmatian daisy</name>
    <name type="synonym">Chrysanthemum cinerariifolium</name>
    <dbReference type="NCBI Taxonomy" id="118510"/>
    <lineage>
        <taxon>Eukaryota</taxon>
        <taxon>Viridiplantae</taxon>
        <taxon>Streptophyta</taxon>
        <taxon>Embryophyta</taxon>
        <taxon>Tracheophyta</taxon>
        <taxon>Spermatophyta</taxon>
        <taxon>Magnoliopsida</taxon>
        <taxon>eudicotyledons</taxon>
        <taxon>Gunneridae</taxon>
        <taxon>Pentapetalae</taxon>
        <taxon>asterids</taxon>
        <taxon>campanulids</taxon>
        <taxon>Asterales</taxon>
        <taxon>Asteraceae</taxon>
        <taxon>Asteroideae</taxon>
        <taxon>Anthemideae</taxon>
        <taxon>Anthemidinae</taxon>
        <taxon>Tanacetum</taxon>
    </lineage>
</organism>
<dbReference type="EMBL" id="BKCJ010128639">
    <property type="protein sequence ID" value="GEX76533.1"/>
    <property type="molecule type" value="Genomic_DNA"/>
</dbReference>
<keyword evidence="1" id="KW-0175">Coiled coil</keyword>
<sequence>MVTILEKSEHNVDFYPIVDFIEASPLRYALTVKPTVYVSHIRQFWSIARIETTEEGTKILATVDGIIRTITESSLRRNLKLKDEEGISSLPDAELFENLTLMGYNISPNQKFTFQKVLFSHQWKYLIHTIMQCLSPKSTGFNEFSSNIATALVCLATNRTYNFSKMIFDGMVKKVHNKVSKFLMYPRQYTRRARIAQSSALLLVANEPASPLRDVIEEMVAKFEAQELEINRLKARVKLLEDREGVATERSRDDAPIKGRNLDEGEAAAERVSDDTEEMATVLTSMDATTVLASGVAEVPTGSGSIPTAGPPVAEVPTGSDVVPTAGLIFAIATVVTPYTRRKGKETMVESETLKKKKIQEQMDIQMARQLEEEMERDAQRMNEQIARDAEIARIHVEEELQSMIDGLDRSNETVAKYLQEYHQIASELPLDRRIELISDLVSNLGWKVKDFRGMSFEEIKAKFTTVWKQLEDFIPMGSKEEAKRLKRKGLSLEQESVKKLKTSEEVHEEVKSPDEVPKEKVKEMMQLVPIEEVYVESLQVKHPIIDWKVHTEGQRSFWKITRLGGSSASYQIFVDMLKHLDREDLNQLLSIVKESLSNRPPTSDKEIELWVELKRLYELDDEDQLWTHTQNLIHALVEWKLYDTCGVHHVTAKDKRYSYLWRRTTPLGKGRIVGNKMHKEFPLPVIEFPLPMKSPLALMSPLAVIVPTTSEVPTGSDVVPTAGLIFATATVVTLYTKRKGKETMVESKTLKKKKIQEQIDIQMTRQLEEEMERDAQRMNEQIAQDAEITRIHVEEELQSMIDGLDRSNETVAKYLQEYHQIASELPLERRIELISDLVSLEQESVKKLKTSEEVPEEVKSPDEVPEEKVKEMMQLVPIKKVYVESLQVKHPIIDWKVHTEGQRSFWKITRLGGSSASYQIFVDMLKHLDREDLNRLLSIVKESLSNRPPISDKEMELWVELKRLYEPDDEDQLWTHTQNLMHAPVKWKLYDTCGVHHVTAKDKEIFILGEKDYPFRKGLAIGMISYKLQVENYSNMANDLILKIYKIASSPR</sequence>
<proteinExistence type="predicted"/>
<feature type="coiled-coil region" evidence="1">
    <location>
        <begin position="216"/>
        <end position="243"/>
    </location>
</feature>